<sequence length="77" mass="8402">MDQRKQRAAIIENLETESATVLFCKLPTPATSTLPRILTPAPGLSGKAFGERMCGLPGLSSKHSRTWTPLYTLFLAL</sequence>
<proteinExistence type="predicted"/>
<protein>
    <submittedName>
        <fullName evidence="1">Uncharacterized protein</fullName>
    </submittedName>
</protein>
<gene>
    <name evidence="1" type="ORF">JTE90_006607</name>
</gene>
<organism evidence="1 2">
    <name type="scientific">Oedothorax gibbosus</name>
    <dbReference type="NCBI Taxonomy" id="931172"/>
    <lineage>
        <taxon>Eukaryota</taxon>
        <taxon>Metazoa</taxon>
        <taxon>Ecdysozoa</taxon>
        <taxon>Arthropoda</taxon>
        <taxon>Chelicerata</taxon>
        <taxon>Arachnida</taxon>
        <taxon>Araneae</taxon>
        <taxon>Araneomorphae</taxon>
        <taxon>Entelegynae</taxon>
        <taxon>Araneoidea</taxon>
        <taxon>Linyphiidae</taxon>
        <taxon>Erigoninae</taxon>
        <taxon>Oedothorax</taxon>
    </lineage>
</organism>
<keyword evidence="2" id="KW-1185">Reference proteome</keyword>
<evidence type="ECO:0000313" key="2">
    <source>
        <dbReference type="Proteomes" id="UP000827092"/>
    </source>
</evidence>
<reference evidence="1 2" key="1">
    <citation type="journal article" date="2022" name="Nat. Ecol. Evol.">
        <title>A masculinizing supergene underlies an exaggerated male reproductive morph in a spider.</title>
        <authorList>
            <person name="Hendrickx F."/>
            <person name="De Corte Z."/>
            <person name="Sonet G."/>
            <person name="Van Belleghem S.M."/>
            <person name="Kostlbacher S."/>
            <person name="Vangestel C."/>
        </authorList>
    </citation>
    <scope>NUCLEOTIDE SEQUENCE [LARGE SCALE GENOMIC DNA]</scope>
    <source>
        <strain evidence="1">W744_W776</strain>
    </source>
</reference>
<comment type="caution">
    <text evidence="1">The sequence shown here is derived from an EMBL/GenBank/DDBJ whole genome shotgun (WGS) entry which is preliminary data.</text>
</comment>
<name>A0AAV6U7P5_9ARAC</name>
<evidence type="ECO:0000313" key="1">
    <source>
        <dbReference type="EMBL" id="KAG8179701.1"/>
    </source>
</evidence>
<dbReference type="EMBL" id="JAFNEN010000606">
    <property type="protein sequence ID" value="KAG8179701.1"/>
    <property type="molecule type" value="Genomic_DNA"/>
</dbReference>
<accession>A0AAV6U7P5</accession>
<dbReference type="AlphaFoldDB" id="A0AAV6U7P5"/>
<dbReference type="Proteomes" id="UP000827092">
    <property type="component" value="Unassembled WGS sequence"/>
</dbReference>